<dbReference type="EMBL" id="LUUB01000067">
    <property type="protein sequence ID" value="OAF07550.1"/>
    <property type="molecule type" value="Genomic_DNA"/>
</dbReference>
<feature type="non-terminal residue" evidence="1">
    <location>
        <position position="208"/>
    </location>
</feature>
<dbReference type="Proteomes" id="UP000076959">
    <property type="component" value="Unassembled WGS sequence"/>
</dbReference>
<gene>
    <name evidence="1" type="ORF">AYJ54_17685</name>
</gene>
<name>A0A176YMZ0_9BRAD</name>
<organism evidence="1 2">
    <name type="scientific">Bradyrhizobium centrolobii</name>
    <dbReference type="NCBI Taxonomy" id="1505087"/>
    <lineage>
        <taxon>Bacteria</taxon>
        <taxon>Pseudomonadati</taxon>
        <taxon>Pseudomonadota</taxon>
        <taxon>Alphaproteobacteria</taxon>
        <taxon>Hyphomicrobiales</taxon>
        <taxon>Nitrobacteraceae</taxon>
        <taxon>Bradyrhizobium</taxon>
    </lineage>
</organism>
<evidence type="ECO:0000313" key="2">
    <source>
        <dbReference type="Proteomes" id="UP000076959"/>
    </source>
</evidence>
<reference evidence="1 2" key="1">
    <citation type="submission" date="2016-03" db="EMBL/GenBank/DDBJ databases">
        <title>Draft Genome Sequence of the Strain BR 10245 (Bradyrhizobium sp.) isolated from nodules of Centrolobium paraense.</title>
        <authorList>
            <person name="Simoes-Araujo J.L.Sr."/>
            <person name="Barauna A.C."/>
            <person name="Silva K."/>
            <person name="Zilli J.E."/>
        </authorList>
    </citation>
    <scope>NUCLEOTIDE SEQUENCE [LARGE SCALE GENOMIC DNA]</scope>
    <source>
        <strain evidence="1 2">BR 10245</strain>
    </source>
</reference>
<proteinExistence type="predicted"/>
<accession>A0A176YMZ0</accession>
<protein>
    <submittedName>
        <fullName evidence="1">Uncharacterized protein</fullName>
    </submittedName>
</protein>
<comment type="caution">
    <text evidence="1">The sequence shown here is derived from an EMBL/GenBank/DDBJ whole genome shotgun (WGS) entry which is preliminary data.</text>
</comment>
<evidence type="ECO:0000313" key="1">
    <source>
        <dbReference type="EMBL" id="OAF07550.1"/>
    </source>
</evidence>
<sequence length="208" mass="22844">MFDAIDTAFDEIAMLVGLTIVFDLDRAVRSRRDHSLDATLYKISTNSVAVVAFIAEKLSGIDVVKLHQCFVGINFVDLAASDVEGQRVAFGIGADVDLRREATARAAERFLILIPPFTPAACWCARMMVESMACSSSAGGPRLAKVSNAASQTPDLLQRVKRMKTEFHLPYRSGMSRHGTPVRRTHRMPLTVRRLSRIGGPRSPRSGN</sequence>
<keyword evidence="2" id="KW-1185">Reference proteome</keyword>
<dbReference type="AlphaFoldDB" id="A0A176YMZ0"/>